<feature type="domain" description="Glycosyltransferase RgtA/B/C/D-like" evidence="9">
    <location>
        <begin position="84"/>
        <end position="245"/>
    </location>
</feature>
<feature type="transmembrane region" description="Helical" evidence="8">
    <location>
        <begin position="228"/>
        <end position="249"/>
    </location>
</feature>
<feature type="transmembrane region" description="Helical" evidence="8">
    <location>
        <begin position="160"/>
        <end position="179"/>
    </location>
</feature>
<dbReference type="GO" id="GO:0005886">
    <property type="term" value="C:plasma membrane"/>
    <property type="evidence" value="ECO:0007669"/>
    <property type="project" value="UniProtKB-SubCell"/>
</dbReference>
<feature type="transmembrane region" description="Helical" evidence="8">
    <location>
        <begin position="340"/>
        <end position="356"/>
    </location>
</feature>
<comment type="caution">
    <text evidence="10">The sequence shown here is derived from an EMBL/GenBank/DDBJ whole genome shotgun (WGS) entry which is preliminary data.</text>
</comment>
<keyword evidence="5 8" id="KW-0812">Transmembrane</keyword>
<feature type="transmembrane region" description="Helical" evidence="8">
    <location>
        <begin position="393"/>
        <end position="416"/>
    </location>
</feature>
<dbReference type="InterPro" id="IPR038731">
    <property type="entry name" value="RgtA/B/C-like"/>
</dbReference>
<gene>
    <name evidence="10" type="ORF">A3F02_03315</name>
</gene>
<evidence type="ECO:0000256" key="3">
    <source>
        <dbReference type="ARBA" id="ARBA00022676"/>
    </source>
</evidence>
<dbReference type="AlphaFoldDB" id="A0A1F5GTH8"/>
<name>A0A1F5GTH8_9BACT</name>
<evidence type="ECO:0000256" key="4">
    <source>
        <dbReference type="ARBA" id="ARBA00022679"/>
    </source>
</evidence>
<dbReference type="Pfam" id="PF13231">
    <property type="entry name" value="PMT_2"/>
    <property type="match status" value="1"/>
</dbReference>
<protein>
    <recommendedName>
        <fullName evidence="9">Glycosyltransferase RgtA/B/C/D-like domain-containing protein</fullName>
    </recommendedName>
</protein>
<evidence type="ECO:0000256" key="8">
    <source>
        <dbReference type="SAM" id="Phobius"/>
    </source>
</evidence>
<feature type="transmembrane region" description="Helical" evidence="8">
    <location>
        <begin position="422"/>
        <end position="440"/>
    </location>
</feature>
<sequence length="487" mass="56798">MKGKKFFFLLLTICLFGFFLRTIDYEKVPPYDESFDEIFYTWGGFNWLENGTPKSWSWFETYKNEEYLDAYGIHWRLVWPLIEKPPLYFWLAGLNAQIWGVDNIYQVSHRVIRVLPLVLSLFTLFFVGLLGEIIFGKLIGLMGVFLYATVPSIILANRMSLTENLITPILLFCLILIVSENRKKRSNNIRAILIGIGVVLAFLTKQIGFVVALSTLCFYLILKSWRKMIIVGTFTFFGILVYLLIGYYYDWQLFWGLVQQWRIAHSLSGLPEITSAIFRYQGIGPKNHPFLDGSILISLLLLFSSPLWLLAPENKQERQIAWKTWLKVNPKISDLNWKKLVLLIPPFFYLVLLTIGESGQGPFTYFGWYIYPLYPFLMIILAKFLIDFFKRPTFFILVLILTTLGLSTIRFLFLILGRQYYYLWQYAFGFIVLLGIFGFFTSSGAIRKKVFILMALFFIVVNIIIDFRLLNIYSLAISGENLELFNP</sequence>
<evidence type="ECO:0000256" key="7">
    <source>
        <dbReference type="ARBA" id="ARBA00023136"/>
    </source>
</evidence>
<dbReference type="PANTHER" id="PTHR33908:SF11">
    <property type="entry name" value="MEMBRANE PROTEIN"/>
    <property type="match status" value="1"/>
</dbReference>
<keyword evidence="4" id="KW-0808">Transferase</keyword>
<dbReference type="GO" id="GO:0016763">
    <property type="term" value="F:pentosyltransferase activity"/>
    <property type="evidence" value="ECO:0007669"/>
    <property type="project" value="TreeGrafter"/>
</dbReference>
<accession>A0A1F5GTH8</accession>
<evidence type="ECO:0000313" key="11">
    <source>
        <dbReference type="Proteomes" id="UP000176666"/>
    </source>
</evidence>
<dbReference type="InterPro" id="IPR050297">
    <property type="entry name" value="LipidA_mod_glycosyltrf_83"/>
</dbReference>
<keyword evidence="7 8" id="KW-0472">Membrane</keyword>
<feature type="transmembrane region" description="Helical" evidence="8">
    <location>
        <begin position="368"/>
        <end position="386"/>
    </location>
</feature>
<evidence type="ECO:0000256" key="5">
    <source>
        <dbReference type="ARBA" id="ARBA00022692"/>
    </source>
</evidence>
<keyword evidence="2" id="KW-1003">Cell membrane</keyword>
<dbReference type="Proteomes" id="UP000176666">
    <property type="component" value="Unassembled WGS sequence"/>
</dbReference>
<proteinExistence type="predicted"/>
<evidence type="ECO:0000313" key="10">
    <source>
        <dbReference type="EMBL" id="OGD95183.1"/>
    </source>
</evidence>
<dbReference type="GO" id="GO:0009103">
    <property type="term" value="P:lipopolysaccharide biosynthetic process"/>
    <property type="evidence" value="ECO:0007669"/>
    <property type="project" value="UniProtKB-ARBA"/>
</dbReference>
<feature type="transmembrane region" description="Helical" evidence="8">
    <location>
        <begin position="191"/>
        <end position="222"/>
    </location>
</feature>
<dbReference type="EMBL" id="MFBJ01000061">
    <property type="protein sequence ID" value="OGD95183.1"/>
    <property type="molecule type" value="Genomic_DNA"/>
</dbReference>
<keyword evidence="6 8" id="KW-1133">Transmembrane helix</keyword>
<evidence type="ECO:0000259" key="9">
    <source>
        <dbReference type="Pfam" id="PF13231"/>
    </source>
</evidence>
<evidence type="ECO:0000256" key="1">
    <source>
        <dbReference type="ARBA" id="ARBA00004651"/>
    </source>
</evidence>
<reference evidence="10 11" key="1">
    <citation type="journal article" date="2016" name="Nat. Commun.">
        <title>Thousands of microbial genomes shed light on interconnected biogeochemical processes in an aquifer system.</title>
        <authorList>
            <person name="Anantharaman K."/>
            <person name="Brown C.T."/>
            <person name="Hug L.A."/>
            <person name="Sharon I."/>
            <person name="Castelle C.J."/>
            <person name="Probst A.J."/>
            <person name="Thomas B.C."/>
            <person name="Singh A."/>
            <person name="Wilkins M.J."/>
            <person name="Karaoz U."/>
            <person name="Brodie E.L."/>
            <person name="Williams K.H."/>
            <person name="Hubbard S.S."/>
            <person name="Banfield J.F."/>
        </authorList>
    </citation>
    <scope>NUCLEOTIDE SEQUENCE [LARGE SCALE GENOMIC DNA]</scope>
</reference>
<evidence type="ECO:0000256" key="2">
    <source>
        <dbReference type="ARBA" id="ARBA00022475"/>
    </source>
</evidence>
<feature type="transmembrane region" description="Helical" evidence="8">
    <location>
        <begin position="117"/>
        <end position="148"/>
    </location>
</feature>
<dbReference type="PANTHER" id="PTHR33908">
    <property type="entry name" value="MANNOSYLTRANSFERASE YKCB-RELATED"/>
    <property type="match status" value="1"/>
</dbReference>
<feature type="transmembrane region" description="Helical" evidence="8">
    <location>
        <begin position="452"/>
        <end position="477"/>
    </location>
</feature>
<keyword evidence="3" id="KW-0328">Glycosyltransferase</keyword>
<evidence type="ECO:0000256" key="6">
    <source>
        <dbReference type="ARBA" id="ARBA00022989"/>
    </source>
</evidence>
<comment type="subcellular location">
    <subcellularLocation>
        <location evidence="1">Cell membrane</location>
        <topology evidence="1">Multi-pass membrane protein</topology>
    </subcellularLocation>
</comment>
<organism evidence="10 11">
    <name type="scientific">Candidatus Curtissbacteria bacterium RIFCSPHIGHO2_12_FULL_38_9b</name>
    <dbReference type="NCBI Taxonomy" id="1797720"/>
    <lineage>
        <taxon>Bacteria</taxon>
        <taxon>Candidatus Curtissiibacteriota</taxon>
    </lineage>
</organism>